<dbReference type="AlphaFoldDB" id="A0A0R0FEU8"/>
<feature type="transmembrane region" description="Helical" evidence="3">
    <location>
        <begin position="57"/>
        <end position="79"/>
    </location>
</feature>
<evidence type="ECO:0000313" key="5">
    <source>
        <dbReference type="EnsemblPlants" id="KRH04634"/>
    </source>
</evidence>
<dbReference type="PANTHER" id="PTHR27001:SF88">
    <property type="entry name" value="PROTEIN KINASE SUPERFAMILY PROTEIN"/>
    <property type="match status" value="1"/>
</dbReference>
<dbReference type="EMBL" id="CM000850">
    <property type="protein sequence ID" value="KRH04634.1"/>
    <property type="molecule type" value="Genomic_DNA"/>
</dbReference>
<reference evidence="5" key="2">
    <citation type="submission" date="2018-02" db="UniProtKB">
        <authorList>
            <consortium name="EnsemblPlants"/>
        </authorList>
    </citation>
    <scope>IDENTIFICATION</scope>
    <source>
        <strain evidence="5">Williams 82</strain>
    </source>
</reference>
<name>A0A0R0FEU8_SOYBN</name>
<dbReference type="PaxDb" id="3847-GLYMA17G20261.1"/>
<evidence type="ECO:0000256" key="3">
    <source>
        <dbReference type="SAM" id="Phobius"/>
    </source>
</evidence>
<protein>
    <recommendedName>
        <fullName evidence="7">PTI1-like tyrosine-protein kinase</fullName>
    </recommendedName>
</protein>
<dbReference type="Gramene" id="KRH04634">
    <property type="protein sequence ID" value="KRH04634"/>
    <property type="gene ID" value="GLYMA_17G176000"/>
</dbReference>
<proteinExistence type="predicted"/>
<dbReference type="InParanoid" id="A0A0R0FEU8"/>
<keyword evidence="1" id="KW-0547">Nucleotide-binding</keyword>
<keyword evidence="3" id="KW-0812">Transmembrane</keyword>
<reference evidence="4 5" key="1">
    <citation type="journal article" date="2010" name="Nature">
        <title>Genome sequence of the palaeopolyploid soybean.</title>
        <authorList>
            <person name="Schmutz J."/>
            <person name="Cannon S.B."/>
            <person name="Schlueter J."/>
            <person name="Ma J."/>
            <person name="Mitros T."/>
            <person name="Nelson W."/>
            <person name="Hyten D.L."/>
            <person name="Song Q."/>
            <person name="Thelen J.J."/>
            <person name="Cheng J."/>
            <person name="Xu D."/>
            <person name="Hellsten U."/>
            <person name="May G.D."/>
            <person name="Yu Y."/>
            <person name="Sakurai T."/>
            <person name="Umezawa T."/>
            <person name="Bhattacharyya M.K."/>
            <person name="Sandhu D."/>
            <person name="Valliyodan B."/>
            <person name="Lindquist E."/>
            <person name="Peto M."/>
            <person name="Grant D."/>
            <person name="Shu S."/>
            <person name="Goodstein D."/>
            <person name="Barry K."/>
            <person name="Futrell-Griggs M."/>
            <person name="Abernathy B."/>
            <person name="Du J."/>
            <person name="Tian Z."/>
            <person name="Zhu L."/>
            <person name="Gill N."/>
            <person name="Joshi T."/>
            <person name="Libault M."/>
            <person name="Sethuraman A."/>
            <person name="Zhang X.-C."/>
            <person name="Shinozaki K."/>
            <person name="Nguyen H.T."/>
            <person name="Wing R.A."/>
            <person name="Cregan P."/>
            <person name="Specht J."/>
            <person name="Grimwood J."/>
            <person name="Rokhsar D."/>
            <person name="Stacey G."/>
            <person name="Shoemaker R.C."/>
            <person name="Jackson S.A."/>
        </authorList>
    </citation>
    <scope>NUCLEOTIDE SEQUENCE</scope>
    <source>
        <strain evidence="5">cv. Williams 82</strain>
        <tissue evidence="4">Callus</tissue>
    </source>
</reference>
<keyword evidence="2" id="KW-0067">ATP-binding</keyword>
<dbReference type="Proteomes" id="UP000008827">
    <property type="component" value="Chromosome 17"/>
</dbReference>
<reference evidence="4" key="3">
    <citation type="submission" date="2018-07" db="EMBL/GenBank/DDBJ databases">
        <title>WGS assembly of Glycine max.</title>
        <authorList>
            <person name="Schmutz J."/>
            <person name="Cannon S."/>
            <person name="Schlueter J."/>
            <person name="Ma J."/>
            <person name="Mitros T."/>
            <person name="Nelson W."/>
            <person name="Hyten D."/>
            <person name="Song Q."/>
            <person name="Thelen J."/>
            <person name="Cheng J."/>
            <person name="Xu D."/>
            <person name="Hellsten U."/>
            <person name="May G."/>
            <person name="Yu Y."/>
            <person name="Sakurai T."/>
            <person name="Umezawa T."/>
            <person name="Bhattacharyya M."/>
            <person name="Sandhu D."/>
            <person name="Valliyodan B."/>
            <person name="Lindquist E."/>
            <person name="Peto M."/>
            <person name="Grant D."/>
            <person name="Shu S."/>
            <person name="Goodstein D."/>
            <person name="Barry K."/>
            <person name="Futrell-Griggs M."/>
            <person name="Abernathy B."/>
            <person name="Du J."/>
            <person name="Tian Z."/>
            <person name="Zhu L."/>
            <person name="Gill N."/>
            <person name="Joshi T."/>
            <person name="Libault M."/>
            <person name="Sethuraman A."/>
            <person name="Zhang X."/>
            <person name="Shinozaki K."/>
            <person name="Nguyen H."/>
            <person name="Wing R."/>
            <person name="Cregan P."/>
            <person name="Specht J."/>
            <person name="Grimwood J."/>
            <person name="Rokhsar D."/>
            <person name="Stacey G."/>
            <person name="Shoemaker R."/>
            <person name="Jackson S."/>
        </authorList>
    </citation>
    <scope>NUCLEOTIDE SEQUENCE</scope>
    <source>
        <tissue evidence="4">Callus</tissue>
    </source>
</reference>
<keyword evidence="3" id="KW-0472">Membrane</keyword>
<dbReference type="SMR" id="A0A0R0FEU8"/>
<sequence length="111" mass="12860">MQQRTGNKKPLWRVFSLKELHSATNNFNYDNKLSERGFDSVYWGQLWDGSQVINFDLWVFLTILGLITIVVFFVMVNIVNLTQVSTQHSAESLHDWNRRMNIAIGSIEGIV</sequence>
<organism evidence="4">
    <name type="scientific">Glycine max</name>
    <name type="common">Soybean</name>
    <name type="synonym">Glycine hispida</name>
    <dbReference type="NCBI Taxonomy" id="3847"/>
    <lineage>
        <taxon>Eukaryota</taxon>
        <taxon>Viridiplantae</taxon>
        <taxon>Streptophyta</taxon>
        <taxon>Embryophyta</taxon>
        <taxon>Tracheophyta</taxon>
        <taxon>Spermatophyta</taxon>
        <taxon>Magnoliopsida</taxon>
        <taxon>eudicotyledons</taxon>
        <taxon>Gunneridae</taxon>
        <taxon>Pentapetalae</taxon>
        <taxon>rosids</taxon>
        <taxon>fabids</taxon>
        <taxon>Fabales</taxon>
        <taxon>Fabaceae</taxon>
        <taxon>Papilionoideae</taxon>
        <taxon>50 kb inversion clade</taxon>
        <taxon>NPAAA clade</taxon>
        <taxon>indigoferoid/millettioid clade</taxon>
        <taxon>Phaseoleae</taxon>
        <taxon>Glycine</taxon>
        <taxon>Glycine subgen. Soja</taxon>
    </lineage>
</organism>
<dbReference type="Gene3D" id="3.30.200.20">
    <property type="entry name" value="Phosphorylase Kinase, domain 1"/>
    <property type="match status" value="1"/>
</dbReference>
<accession>A0A0R0FEU8</accession>
<keyword evidence="6" id="KW-1185">Reference proteome</keyword>
<evidence type="ECO:0000256" key="2">
    <source>
        <dbReference type="ARBA" id="ARBA00022840"/>
    </source>
</evidence>
<keyword evidence="3" id="KW-1133">Transmembrane helix</keyword>
<dbReference type="GO" id="GO:0005524">
    <property type="term" value="F:ATP binding"/>
    <property type="evidence" value="ECO:0007669"/>
    <property type="project" value="UniProtKB-KW"/>
</dbReference>
<dbReference type="EnsemblPlants" id="KRH04634">
    <property type="protein sequence ID" value="KRH04634"/>
    <property type="gene ID" value="GLYMA_17G176000"/>
</dbReference>
<gene>
    <name evidence="4" type="ORF">GLYMA_17G176000</name>
</gene>
<evidence type="ECO:0000256" key="1">
    <source>
        <dbReference type="ARBA" id="ARBA00022741"/>
    </source>
</evidence>
<evidence type="ECO:0000313" key="4">
    <source>
        <dbReference type="EMBL" id="KRH04634.1"/>
    </source>
</evidence>
<dbReference type="PANTHER" id="PTHR27001">
    <property type="entry name" value="OS01G0253100 PROTEIN"/>
    <property type="match status" value="1"/>
</dbReference>
<evidence type="ECO:0000313" key="6">
    <source>
        <dbReference type="Proteomes" id="UP000008827"/>
    </source>
</evidence>
<evidence type="ECO:0008006" key="7">
    <source>
        <dbReference type="Google" id="ProtNLM"/>
    </source>
</evidence>